<evidence type="ECO:0000256" key="12">
    <source>
        <dbReference type="ARBA" id="ARBA00023317"/>
    </source>
</evidence>
<reference evidence="16" key="1">
    <citation type="submission" date="2020-10" db="EMBL/GenBank/DDBJ databases">
        <title>Unveiling of a novel bifunctional photoreceptor, Dualchrome1, isolated from a cosmopolitan green alga.</title>
        <authorList>
            <person name="Suzuki S."/>
            <person name="Kawachi M."/>
        </authorList>
    </citation>
    <scope>NUCLEOTIDE SEQUENCE</scope>
    <source>
        <strain evidence="16">NIES 2893</strain>
    </source>
</reference>
<evidence type="ECO:0000313" key="17">
    <source>
        <dbReference type="Proteomes" id="UP000660262"/>
    </source>
</evidence>
<dbReference type="GO" id="GO:0005524">
    <property type="term" value="F:ATP binding"/>
    <property type="evidence" value="ECO:0007669"/>
    <property type="project" value="UniProtKB-KW"/>
</dbReference>
<keyword evidence="8 14" id="KW-0418">Kinase</keyword>
<gene>
    <name evidence="16" type="ORF">PPROV_000419700</name>
</gene>
<dbReference type="UniPathway" id="UPA00109">
    <property type="reaction ID" value="UER00188"/>
</dbReference>
<name>A0A830HKA7_9CHLO</name>
<evidence type="ECO:0000256" key="11">
    <source>
        <dbReference type="ARBA" id="ARBA00023152"/>
    </source>
</evidence>
<keyword evidence="11 14" id="KW-0324">Glycolysis</keyword>
<dbReference type="InterPro" id="IPR001697">
    <property type="entry name" value="Pyr_Knase"/>
</dbReference>
<keyword evidence="10 14" id="KW-0460">Magnesium</keyword>
<comment type="pathway">
    <text evidence="2 14">Carbohydrate degradation; glycolysis; pyruvate from D-glyceraldehyde 3-phosphate: step 5/5.</text>
</comment>
<evidence type="ECO:0000256" key="7">
    <source>
        <dbReference type="ARBA" id="ARBA00022741"/>
    </source>
</evidence>
<proteinExistence type="inferred from homology"/>
<dbReference type="AlphaFoldDB" id="A0A830HKA7"/>
<dbReference type="Proteomes" id="UP000660262">
    <property type="component" value="Unassembled WGS sequence"/>
</dbReference>
<dbReference type="EMBL" id="BNJQ01000010">
    <property type="protein sequence ID" value="GHP05447.1"/>
    <property type="molecule type" value="Genomic_DNA"/>
</dbReference>
<evidence type="ECO:0000256" key="9">
    <source>
        <dbReference type="ARBA" id="ARBA00022840"/>
    </source>
</evidence>
<keyword evidence="6" id="KW-0479">Metal-binding</keyword>
<accession>A0A830HKA7</accession>
<dbReference type="GO" id="GO:0000287">
    <property type="term" value="F:magnesium ion binding"/>
    <property type="evidence" value="ECO:0007669"/>
    <property type="project" value="InterPro"/>
</dbReference>
<dbReference type="EC" id="2.7.1.40" evidence="4 14"/>
<comment type="caution">
    <text evidence="16">The sequence shown here is derived from an EMBL/GenBank/DDBJ whole genome shotgun (WGS) entry which is preliminary data.</text>
</comment>
<evidence type="ECO:0000313" key="16">
    <source>
        <dbReference type="EMBL" id="GHP05447.1"/>
    </source>
</evidence>
<comment type="cofactor">
    <cofactor evidence="1">
        <name>K(+)</name>
        <dbReference type="ChEBI" id="CHEBI:29103"/>
    </cofactor>
</comment>
<dbReference type="Gene3D" id="3.40.1380.20">
    <property type="entry name" value="Pyruvate kinase, C-terminal domain"/>
    <property type="match status" value="1"/>
</dbReference>
<dbReference type="InterPro" id="IPR040442">
    <property type="entry name" value="Pyrv_kinase-like_dom_sf"/>
</dbReference>
<protein>
    <recommendedName>
        <fullName evidence="4 14">Pyruvate kinase</fullName>
        <ecNumber evidence="4 14">2.7.1.40</ecNumber>
    </recommendedName>
</protein>
<organism evidence="16 17">
    <name type="scientific">Pycnococcus provasolii</name>
    <dbReference type="NCBI Taxonomy" id="41880"/>
    <lineage>
        <taxon>Eukaryota</taxon>
        <taxon>Viridiplantae</taxon>
        <taxon>Chlorophyta</taxon>
        <taxon>Pseudoscourfieldiophyceae</taxon>
        <taxon>Pseudoscourfieldiales</taxon>
        <taxon>Pycnococcaceae</taxon>
        <taxon>Pycnococcus</taxon>
    </lineage>
</organism>
<dbReference type="InterPro" id="IPR015793">
    <property type="entry name" value="Pyrv_Knase_brl"/>
</dbReference>
<dbReference type="PANTHER" id="PTHR11817">
    <property type="entry name" value="PYRUVATE KINASE"/>
    <property type="match status" value="1"/>
</dbReference>
<dbReference type="SUPFAM" id="SSF52935">
    <property type="entry name" value="PK C-terminal domain-like"/>
    <property type="match status" value="1"/>
</dbReference>
<dbReference type="Gene3D" id="2.40.33.10">
    <property type="entry name" value="PK beta-barrel domain-like"/>
    <property type="match status" value="1"/>
</dbReference>
<evidence type="ECO:0000256" key="1">
    <source>
        <dbReference type="ARBA" id="ARBA00001958"/>
    </source>
</evidence>
<dbReference type="InterPro" id="IPR011037">
    <property type="entry name" value="Pyrv_Knase-like_insert_dom_sf"/>
</dbReference>
<comment type="similarity">
    <text evidence="3 14">Belongs to the pyruvate kinase family.</text>
</comment>
<dbReference type="GO" id="GO:0030955">
    <property type="term" value="F:potassium ion binding"/>
    <property type="evidence" value="ECO:0007669"/>
    <property type="project" value="InterPro"/>
</dbReference>
<dbReference type="InterPro" id="IPR015806">
    <property type="entry name" value="Pyrv_Knase_insert_dom_sf"/>
</dbReference>
<keyword evidence="5 14" id="KW-0808">Transferase</keyword>
<comment type="catalytic activity">
    <reaction evidence="13 14">
        <text>pyruvate + ATP = phosphoenolpyruvate + ADP + H(+)</text>
        <dbReference type="Rhea" id="RHEA:18157"/>
        <dbReference type="ChEBI" id="CHEBI:15361"/>
        <dbReference type="ChEBI" id="CHEBI:15378"/>
        <dbReference type="ChEBI" id="CHEBI:30616"/>
        <dbReference type="ChEBI" id="CHEBI:58702"/>
        <dbReference type="ChEBI" id="CHEBI:456216"/>
        <dbReference type="EC" id="2.7.1.40"/>
    </reaction>
</comment>
<dbReference type="InterPro" id="IPR015813">
    <property type="entry name" value="Pyrv/PenolPyrv_kinase-like_dom"/>
</dbReference>
<dbReference type="FunFam" id="2.40.33.10:FF:000001">
    <property type="entry name" value="Pyruvate kinase"/>
    <property type="match status" value="1"/>
</dbReference>
<evidence type="ECO:0000256" key="3">
    <source>
        <dbReference type="ARBA" id="ARBA00008663"/>
    </source>
</evidence>
<evidence type="ECO:0000256" key="6">
    <source>
        <dbReference type="ARBA" id="ARBA00022723"/>
    </source>
</evidence>
<evidence type="ECO:0000256" key="4">
    <source>
        <dbReference type="ARBA" id="ARBA00012142"/>
    </source>
</evidence>
<evidence type="ECO:0000256" key="2">
    <source>
        <dbReference type="ARBA" id="ARBA00004997"/>
    </source>
</evidence>
<dbReference type="Pfam" id="PF00224">
    <property type="entry name" value="PK"/>
    <property type="match status" value="1"/>
</dbReference>
<keyword evidence="9" id="KW-0067">ATP-binding</keyword>
<keyword evidence="7" id="KW-0547">Nucleotide-binding</keyword>
<dbReference type="OrthoDB" id="108365at2759"/>
<dbReference type="Gene3D" id="3.20.20.60">
    <property type="entry name" value="Phosphoenolpyruvate-binding domains"/>
    <property type="match status" value="1"/>
</dbReference>
<evidence type="ECO:0000256" key="8">
    <source>
        <dbReference type="ARBA" id="ARBA00022777"/>
    </source>
</evidence>
<dbReference type="SUPFAM" id="SSF50800">
    <property type="entry name" value="PK beta-barrel domain-like"/>
    <property type="match status" value="1"/>
</dbReference>
<evidence type="ECO:0000256" key="14">
    <source>
        <dbReference type="RuleBase" id="RU000504"/>
    </source>
</evidence>
<dbReference type="GO" id="GO:0004743">
    <property type="term" value="F:pyruvate kinase activity"/>
    <property type="evidence" value="ECO:0007669"/>
    <property type="project" value="UniProtKB-EC"/>
</dbReference>
<dbReference type="NCBIfam" id="TIGR01064">
    <property type="entry name" value="pyruv_kin"/>
    <property type="match status" value="1"/>
</dbReference>
<evidence type="ECO:0000259" key="15">
    <source>
        <dbReference type="Pfam" id="PF00224"/>
    </source>
</evidence>
<feature type="domain" description="Pyruvate kinase barrel" evidence="15">
    <location>
        <begin position="83"/>
        <end position="419"/>
    </location>
</feature>
<dbReference type="InterPro" id="IPR036918">
    <property type="entry name" value="Pyrv_Knase_C_sf"/>
</dbReference>
<keyword evidence="12" id="KW-0670">Pyruvate</keyword>
<evidence type="ECO:0000256" key="13">
    <source>
        <dbReference type="ARBA" id="ARBA00048152"/>
    </source>
</evidence>
<dbReference type="GO" id="GO:0016301">
    <property type="term" value="F:kinase activity"/>
    <property type="evidence" value="ECO:0007669"/>
    <property type="project" value="UniProtKB-KW"/>
</dbReference>
<evidence type="ECO:0000256" key="5">
    <source>
        <dbReference type="ARBA" id="ARBA00022679"/>
    </source>
</evidence>
<evidence type="ECO:0000256" key="10">
    <source>
        <dbReference type="ARBA" id="ARBA00022842"/>
    </source>
</evidence>
<dbReference type="PRINTS" id="PR01050">
    <property type="entry name" value="PYRUVTKNASE"/>
</dbReference>
<dbReference type="SUPFAM" id="SSF51621">
    <property type="entry name" value="Phosphoenolpyruvate/pyruvate domain"/>
    <property type="match status" value="1"/>
</dbReference>
<keyword evidence="17" id="KW-1185">Reference proteome</keyword>
<sequence length="590" mass="62720">MAAAAAACVGMLRRACATYGGYHVVAPALPSWVSPLRRITSHSSASLLALANLPLAVDVDDRRTAGVDGSNSFAAQGCSAVPRNSGIVCTIGPRSEAMEPLEDVLKSGMTCMRMNFSHGQYDEQGARVDNLQNILKQRRANGISQEATTELCAMAVDTKGPEVRTGMLVGGEKVQVLPGQTFTLHTNELWRNKGDATGVFVDHPLHNSVVTGSRIFLDDGLVELEVSEVSGDDVVCRALNGGLLGERKGVNCPGTTLDLPPFTEYDASVLSWGVKRGVDAVFASFIRSGDDVRAMRSFLDAEVEKQGGRRVAIYSKVEAEEALANIDEIIEESDGIMVARGDLAIEVPYDLVPIAQKSIIAKCRLAGKPCIVATQMLDSMEKKPRPTRAEANDVVGAVLDGADCVMTSGETTLGEHPALVVRTMAQLCRRGEHAASMLADPFAPLSLLPRPGAYFAELDAAALSAASAAPRGSMLVLPCTDASFVRAVMRQRPACDVVICPTSDEAVANELLFVSGATPLLVSDVDDSSPAHGTFSSLRRATTARWSSGDAADVAKLERLSKVATEYAEAVGISREHIVWATEKNVVRIR</sequence>